<accession>A0A146FXJ0</accession>
<dbReference type="SUPFAM" id="SSF51905">
    <property type="entry name" value="FAD/NAD(P)-binding domain"/>
    <property type="match status" value="1"/>
</dbReference>
<dbReference type="GO" id="GO:0004497">
    <property type="term" value="F:monooxygenase activity"/>
    <property type="evidence" value="ECO:0007669"/>
    <property type="project" value="UniProtKB-KW"/>
</dbReference>
<dbReference type="InterPro" id="IPR051104">
    <property type="entry name" value="FAD_monoxygenase"/>
</dbReference>
<keyword evidence="5" id="KW-0503">Monooxygenase</keyword>
<reference evidence="5 6" key="1">
    <citation type="journal article" date="2016" name="DNA Res.">
        <title>Genome sequence of Aspergillus luchuensis NBRC 4314.</title>
        <authorList>
            <person name="Yamada O."/>
            <person name="Machida M."/>
            <person name="Hosoyama A."/>
            <person name="Goto M."/>
            <person name="Takahashi T."/>
            <person name="Futagami T."/>
            <person name="Yamagata Y."/>
            <person name="Takeuchi M."/>
            <person name="Kobayashi T."/>
            <person name="Koike H."/>
            <person name="Abe K."/>
            <person name="Asai K."/>
            <person name="Arita M."/>
            <person name="Fujita N."/>
            <person name="Fukuda K."/>
            <person name="Higa K."/>
            <person name="Horikawa H."/>
            <person name="Ishikawa T."/>
            <person name="Jinno K."/>
            <person name="Kato Y."/>
            <person name="Kirimura K."/>
            <person name="Mizutani O."/>
            <person name="Nakasone K."/>
            <person name="Sano M."/>
            <person name="Shiraishi Y."/>
            <person name="Tsukahara M."/>
            <person name="Gomi K."/>
        </authorList>
    </citation>
    <scope>NUCLEOTIDE SEQUENCE [LARGE SCALE GENOMIC DNA]</scope>
    <source>
        <strain evidence="5 6">RIB 2604</strain>
    </source>
</reference>
<dbReference type="Proteomes" id="UP000075230">
    <property type="component" value="Unassembled WGS sequence"/>
</dbReference>
<dbReference type="PRINTS" id="PR00420">
    <property type="entry name" value="RNGMNOXGNASE"/>
</dbReference>
<evidence type="ECO:0000259" key="4">
    <source>
        <dbReference type="Pfam" id="PF01494"/>
    </source>
</evidence>
<organism evidence="5 6">
    <name type="scientific">Aspergillus kawachii</name>
    <name type="common">White koji mold</name>
    <name type="synonym">Aspergillus awamori var. kawachi</name>
    <dbReference type="NCBI Taxonomy" id="1069201"/>
    <lineage>
        <taxon>Eukaryota</taxon>
        <taxon>Fungi</taxon>
        <taxon>Dikarya</taxon>
        <taxon>Ascomycota</taxon>
        <taxon>Pezizomycotina</taxon>
        <taxon>Eurotiomycetes</taxon>
        <taxon>Eurotiomycetidae</taxon>
        <taxon>Eurotiales</taxon>
        <taxon>Aspergillaceae</taxon>
        <taxon>Aspergillus</taxon>
        <taxon>Aspergillus subgen. Circumdati</taxon>
    </lineage>
</organism>
<protein>
    <submittedName>
        <fullName evidence="5">Monooxygenase</fullName>
    </submittedName>
</protein>
<name>A0A146FXJ0_ASPKA</name>
<gene>
    <name evidence="5" type="ORF">RIB2604_03000940</name>
</gene>
<comment type="caution">
    <text evidence="5">The sequence shown here is derived from an EMBL/GenBank/DDBJ whole genome shotgun (WGS) entry which is preliminary data.</text>
</comment>
<dbReference type="InterPro" id="IPR002938">
    <property type="entry name" value="FAD-bd"/>
</dbReference>
<dbReference type="VEuPathDB" id="FungiDB:ASPFODRAFT_38702"/>
<evidence type="ECO:0000313" key="5">
    <source>
        <dbReference type="EMBL" id="GAT29563.1"/>
    </source>
</evidence>
<dbReference type="GO" id="GO:0044550">
    <property type="term" value="P:secondary metabolite biosynthetic process"/>
    <property type="evidence" value="ECO:0007669"/>
    <property type="project" value="TreeGrafter"/>
</dbReference>
<dbReference type="AlphaFoldDB" id="A0A146FXJ0"/>
<feature type="domain" description="FAD-binding" evidence="4">
    <location>
        <begin position="9"/>
        <end position="421"/>
    </location>
</feature>
<evidence type="ECO:0000313" key="6">
    <source>
        <dbReference type="Proteomes" id="UP000075230"/>
    </source>
</evidence>
<dbReference type="GO" id="GO:0071949">
    <property type="term" value="F:FAD binding"/>
    <property type="evidence" value="ECO:0007669"/>
    <property type="project" value="InterPro"/>
</dbReference>
<dbReference type="Gene3D" id="3.50.50.60">
    <property type="entry name" value="FAD/NAD(P)-binding domain"/>
    <property type="match status" value="2"/>
</dbReference>
<dbReference type="PANTHER" id="PTHR46720:SF3">
    <property type="entry name" value="FAD-BINDING DOMAIN-CONTAINING PROTEIN-RELATED"/>
    <property type="match status" value="1"/>
</dbReference>
<evidence type="ECO:0000256" key="2">
    <source>
        <dbReference type="ARBA" id="ARBA00022827"/>
    </source>
</evidence>
<reference evidence="6" key="2">
    <citation type="submission" date="2016-02" db="EMBL/GenBank/DDBJ databases">
        <title>Genome sequencing of Aspergillus luchuensis NBRC 4314.</title>
        <authorList>
            <person name="Yamada O."/>
        </authorList>
    </citation>
    <scope>NUCLEOTIDE SEQUENCE [LARGE SCALE GENOMIC DNA]</scope>
    <source>
        <strain evidence="6">RIB 2604</strain>
    </source>
</reference>
<keyword evidence="3" id="KW-0560">Oxidoreductase</keyword>
<proteinExistence type="predicted"/>
<sequence length="484" mass="53098">MTKIVHDDFHVAIVGAGIGGLALAMALHNKGVSFTLYEEAKEYSVVGAGIGFAPNGMRTMDLIEPGFRPLYEKVCVGNKGEDAQHIFFEGMLLEEGFGTPRLSSSSLSKRVEMPMLIFHLQVAASRGMASLDGATLTTFANPSAHRKTLLDIMTSFIPIEKVKFNKRLTNVEQLPAGVTLTFSDGTTAEASILAGADGIKSTVREHVLKDLYPSQVAPVYAGAYCYRAVIPMSEAYEILGDLTDVAKFYFGYKRSAVTYRISGGDVSVVSLCKAGIDGMTEFNFLLCVAGSDDAWKLKDAVTERVTHEAMMADFDGPGVDDSFRQLLRMAKPVKWGFFHHLHTATYFRDRVVLVGDSAHASLPFQAAGAAQGLEDALVLSNVLAQLAKLQERGASQLPAIRAGLTAYDSVRRPRAQKQLEQAAEVGRMIFFQHEEAGSDMEEILPRLQQGRFNWLWFHDMNDDVEKALSRMLKQISSWSHGARI</sequence>
<dbReference type="PANTHER" id="PTHR46720">
    <property type="entry name" value="HYDROXYLASE, PUTATIVE (AFU_ORTHOLOGUE AFUA_3G01460)-RELATED"/>
    <property type="match status" value="1"/>
</dbReference>
<dbReference type="InterPro" id="IPR036188">
    <property type="entry name" value="FAD/NAD-bd_sf"/>
</dbReference>
<keyword evidence="1" id="KW-0285">Flavoprotein</keyword>
<dbReference type="Pfam" id="PF01494">
    <property type="entry name" value="FAD_binding_3"/>
    <property type="match status" value="1"/>
</dbReference>
<evidence type="ECO:0000256" key="1">
    <source>
        <dbReference type="ARBA" id="ARBA00022630"/>
    </source>
</evidence>
<evidence type="ECO:0000256" key="3">
    <source>
        <dbReference type="ARBA" id="ARBA00023002"/>
    </source>
</evidence>
<keyword evidence="2" id="KW-0274">FAD</keyword>
<dbReference type="EMBL" id="BCWF01000029">
    <property type="protein sequence ID" value="GAT29563.1"/>
    <property type="molecule type" value="Genomic_DNA"/>
</dbReference>